<evidence type="ECO:0000256" key="1">
    <source>
        <dbReference type="ARBA" id="ARBA00005928"/>
    </source>
</evidence>
<evidence type="ECO:0000259" key="5">
    <source>
        <dbReference type="Pfam" id="PF03015"/>
    </source>
</evidence>
<keyword evidence="4" id="KW-0560">Oxidoreductase</keyword>
<organism evidence="7 8">
    <name type="scientific">Penstemon smallii</name>
    <dbReference type="NCBI Taxonomy" id="265156"/>
    <lineage>
        <taxon>Eukaryota</taxon>
        <taxon>Viridiplantae</taxon>
        <taxon>Streptophyta</taxon>
        <taxon>Embryophyta</taxon>
        <taxon>Tracheophyta</taxon>
        <taxon>Spermatophyta</taxon>
        <taxon>Magnoliopsida</taxon>
        <taxon>eudicotyledons</taxon>
        <taxon>Gunneridae</taxon>
        <taxon>Pentapetalae</taxon>
        <taxon>asterids</taxon>
        <taxon>lamiids</taxon>
        <taxon>Lamiales</taxon>
        <taxon>Plantaginaceae</taxon>
        <taxon>Cheloneae</taxon>
        <taxon>Penstemon</taxon>
    </lineage>
</organism>
<accession>A0ABD3SUY0</accession>
<comment type="function">
    <text evidence="4">Catalyzes the reduction of fatty acyl-CoA to fatty alcohols.</text>
</comment>
<feature type="domain" description="Fatty acyl-CoA reductase C-terminal" evidence="5">
    <location>
        <begin position="498"/>
        <end position="566"/>
    </location>
</feature>
<dbReference type="Pfam" id="PF07993">
    <property type="entry name" value="NAD_binding_4"/>
    <property type="match status" value="1"/>
</dbReference>
<dbReference type="SUPFAM" id="SSF51735">
    <property type="entry name" value="NAD(P)-binding Rossmann-fold domains"/>
    <property type="match status" value="1"/>
</dbReference>
<comment type="catalytic activity">
    <reaction evidence="4">
        <text>a long-chain fatty acyl-CoA + 2 NADPH + 2 H(+) = a long-chain primary fatty alcohol + 2 NADP(+) + CoA</text>
        <dbReference type="Rhea" id="RHEA:52716"/>
        <dbReference type="ChEBI" id="CHEBI:15378"/>
        <dbReference type="ChEBI" id="CHEBI:57287"/>
        <dbReference type="ChEBI" id="CHEBI:57783"/>
        <dbReference type="ChEBI" id="CHEBI:58349"/>
        <dbReference type="ChEBI" id="CHEBI:77396"/>
        <dbReference type="ChEBI" id="CHEBI:83139"/>
        <dbReference type="EC" id="1.2.1.84"/>
    </reaction>
</comment>
<keyword evidence="4" id="KW-0521">NADP</keyword>
<dbReference type="InterPro" id="IPR026055">
    <property type="entry name" value="FAR"/>
</dbReference>
<evidence type="ECO:0000256" key="4">
    <source>
        <dbReference type="RuleBase" id="RU363097"/>
    </source>
</evidence>
<proteinExistence type="inferred from homology"/>
<comment type="similarity">
    <text evidence="1 4">Belongs to the fatty acyl-CoA reductase family.</text>
</comment>
<sequence length="567" mass="64322">MALTQSLFLCCPTKFSFKKSVKQTKLSYLPNNYENKKKPRIINMASYQSHLGYTNIPCRLLHHPLEAELMEESESSGADNGGIGIVDFFEGKNIFITGGTGLVGKVLVEKLLRSTSVAKIYILIKAKDEEAAFDRLTKEIMNSDLLKCLKEKHGKSYQGFLREKLIPIVGDICEPNLGMGSEFVGIIKKNVDIIIGSAASTTLNERYDVLLDANVNAPQRLMRFAKTCRNLKIFVHISTAYVNGLNEGIVFEKALVMGENRRKESCSSSYLRLDVSDEINLALKSSMATNDYDVRKELKRLGQERASLYGWHNAYHLTKAMAEMVLNEIRGDVPLLIIRPTVIESCYKDPFPGWIQGNRMFDPVIISYGKGQLPAFLGDPEGHMDIIPVDMVASTTIAAMAKHGMVHKPELNVYHVASSHVNPLKYSEFFDTVYEYFNANPLVDSESSSVAKIEYFDNFNDFSKYTREKLSHRNGMEHELVGLGDDKVTVKFQNRCKAKVAYAEQLCKMYEFIGFFRAKFHTGNSRKLIEEMSIEEQLNFDVDAMNIDWRKYFKEIHIPGLRKHVIN</sequence>
<dbReference type="Proteomes" id="UP001634393">
    <property type="component" value="Unassembled WGS sequence"/>
</dbReference>
<name>A0ABD3SUY0_9LAMI</name>
<dbReference type="GO" id="GO:0006629">
    <property type="term" value="P:lipid metabolic process"/>
    <property type="evidence" value="ECO:0007669"/>
    <property type="project" value="UniProtKB-KW"/>
</dbReference>
<evidence type="ECO:0000256" key="2">
    <source>
        <dbReference type="ARBA" id="ARBA00022516"/>
    </source>
</evidence>
<dbReference type="InterPro" id="IPR013120">
    <property type="entry name" value="FAR_NAD-bd"/>
</dbReference>
<feature type="domain" description="Thioester reductase (TE)" evidence="6">
    <location>
        <begin position="96"/>
        <end position="395"/>
    </location>
</feature>
<dbReference type="GO" id="GO:0102965">
    <property type="term" value="F:alcohol-forming long-chain fatty acyl-CoA reductase activity"/>
    <property type="evidence" value="ECO:0007669"/>
    <property type="project" value="UniProtKB-EC"/>
</dbReference>
<evidence type="ECO:0000256" key="3">
    <source>
        <dbReference type="ARBA" id="ARBA00023098"/>
    </source>
</evidence>
<comment type="caution">
    <text evidence="7">The sequence shown here is derived from an EMBL/GenBank/DDBJ whole genome shotgun (WGS) entry which is preliminary data.</text>
</comment>
<dbReference type="PANTHER" id="PTHR11011">
    <property type="entry name" value="MALE STERILITY PROTEIN 2-RELATED"/>
    <property type="match status" value="1"/>
</dbReference>
<dbReference type="Gene3D" id="3.40.50.720">
    <property type="entry name" value="NAD(P)-binding Rossmann-like Domain"/>
    <property type="match status" value="1"/>
</dbReference>
<keyword evidence="2 4" id="KW-0444">Lipid biosynthesis</keyword>
<dbReference type="PANTHER" id="PTHR11011:SF45">
    <property type="entry name" value="FATTY ACYL-COA REDUCTASE CG8306-RELATED"/>
    <property type="match status" value="1"/>
</dbReference>
<evidence type="ECO:0000259" key="6">
    <source>
        <dbReference type="Pfam" id="PF07993"/>
    </source>
</evidence>
<dbReference type="InterPro" id="IPR033640">
    <property type="entry name" value="FAR_C"/>
</dbReference>
<dbReference type="CDD" id="cd05236">
    <property type="entry name" value="FAR-N_SDR_e"/>
    <property type="match status" value="1"/>
</dbReference>
<keyword evidence="3 4" id="KW-0443">Lipid metabolism</keyword>
<dbReference type="EC" id="1.2.1.84" evidence="4"/>
<dbReference type="InterPro" id="IPR036291">
    <property type="entry name" value="NAD(P)-bd_dom_sf"/>
</dbReference>
<gene>
    <name evidence="7" type="ORF">ACJIZ3_017228</name>
</gene>
<evidence type="ECO:0000313" key="8">
    <source>
        <dbReference type="Proteomes" id="UP001634393"/>
    </source>
</evidence>
<dbReference type="EMBL" id="JBJXBP010000005">
    <property type="protein sequence ID" value="KAL3828426.1"/>
    <property type="molecule type" value="Genomic_DNA"/>
</dbReference>
<reference evidence="7 8" key="1">
    <citation type="submission" date="2024-12" db="EMBL/GenBank/DDBJ databases">
        <title>The unique morphological basis and parallel evolutionary history of personate flowers in Penstemon.</title>
        <authorList>
            <person name="Depatie T.H."/>
            <person name="Wessinger C.A."/>
        </authorList>
    </citation>
    <scope>NUCLEOTIDE SEQUENCE [LARGE SCALE GENOMIC DNA]</scope>
    <source>
        <strain evidence="7">WTNN_2</strain>
        <tissue evidence="7">Leaf</tissue>
    </source>
</reference>
<keyword evidence="8" id="KW-1185">Reference proteome</keyword>
<evidence type="ECO:0000313" key="7">
    <source>
        <dbReference type="EMBL" id="KAL3828426.1"/>
    </source>
</evidence>
<dbReference type="AlphaFoldDB" id="A0ABD3SUY0"/>
<dbReference type="Pfam" id="PF03015">
    <property type="entry name" value="Sterile"/>
    <property type="match status" value="1"/>
</dbReference>
<protein>
    <recommendedName>
        <fullName evidence="4">Fatty acyl-CoA reductase</fullName>
        <ecNumber evidence="4">1.2.1.84</ecNumber>
    </recommendedName>
</protein>
<dbReference type="CDD" id="cd09071">
    <property type="entry name" value="FAR_C"/>
    <property type="match status" value="1"/>
</dbReference>